<proteinExistence type="predicted"/>
<dbReference type="RefSeq" id="WP_002384891.1">
    <property type="nucleotide sequence ID" value="NZ_GL454414.1"/>
</dbReference>
<dbReference type="NCBIfam" id="TIGR01909">
    <property type="entry name" value="C_GCAxxG_C_C"/>
    <property type="match status" value="1"/>
</dbReference>
<dbReference type="Proteomes" id="UP000004846">
    <property type="component" value="Unassembled WGS sequence"/>
</dbReference>
<reference evidence="1 2" key="1">
    <citation type="submission" date="2010-07" db="EMBL/GenBank/DDBJ databases">
        <authorList>
            <person name="Sid Ahmed O."/>
        </authorList>
    </citation>
    <scope>NUCLEOTIDE SEQUENCE [LARGE SCALE GENOMIC DNA]</scope>
    <source>
        <strain evidence="1 2">TX4248</strain>
    </source>
</reference>
<protein>
    <submittedName>
        <fullName evidence="1">Oxidoreductase</fullName>
    </submittedName>
</protein>
<name>A0A125W9H9_ENTFL</name>
<accession>A0A125W9H9</accession>
<dbReference type="EMBL" id="AEBR01000008">
    <property type="protein sequence ID" value="EFM83975.1"/>
    <property type="molecule type" value="Genomic_DNA"/>
</dbReference>
<dbReference type="InterPro" id="IPR036280">
    <property type="entry name" value="Multihaem_cyt_sf"/>
</dbReference>
<dbReference type="InterPro" id="IPR010181">
    <property type="entry name" value="CGCAxxGCC_motif"/>
</dbReference>
<gene>
    <name evidence="1" type="ORF">HMPREF9498_00320</name>
</gene>
<sequence>MEGILKKRICLQAIREEAEAYYRNGDFYCSEAIVATIRQHFDAEIPIEAVAMASGFPVGVGGAKCICGALSGGVMCLGYFFGRTEAKGEQVNKTMALANELHQSFRQKHRVVCCSILTSKMTMGSPEHMEQCIGFTGEIAETTAKIIARELAYELV</sequence>
<organism evidence="1 2">
    <name type="scientific">Enterococcus faecalis TX4248</name>
    <dbReference type="NCBI Taxonomy" id="749495"/>
    <lineage>
        <taxon>Bacteria</taxon>
        <taxon>Bacillati</taxon>
        <taxon>Bacillota</taxon>
        <taxon>Bacilli</taxon>
        <taxon>Lactobacillales</taxon>
        <taxon>Enterococcaceae</taxon>
        <taxon>Enterococcus</taxon>
    </lineage>
</organism>
<dbReference type="SUPFAM" id="SSF48695">
    <property type="entry name" value="Multiheme cytochromes"/>
    <property type="match status" value="1"/>
</dbReference>
<dbReference type="Pfam" id="PF09719">
    <property type="entry name" value="C_GCAxxG_C_C"/>
    <property type="match status" value="1"/>
</dbReference>
<evidence type="ECO:0000313" key="2">
    <source>
        <dbReference type="Proteomes" id="UP000004846"/>
    </source>
</evidence>
<comment type="caution">
    <text evidence="1">The sequence shown here is derived from an EMBL/GenBank/DDBJ whole genome shotgun (WGS) entry which is preliminary data.</text>
</comment>
<evidence type="ECO:0000313" key="1">
    <source>
        <dbReference type="EMBL" id="EFM83975.1"/>
    </source>
</evidence>
<dbReference type="AlphaFoldDB" id="A0A125W9H9"/>
<dbReference type="HOGENOM" id="CLU_091283_0_0_9"/>